<evidence type="ECO:0000256" key="10">
    <source>
        <dbReference type="ARBA" id="ARBA00022840"/>
    </source>
</evidence>
<dbReference type="FunFam" id="3.30.565.10:FF:000010">
    <property type="entry name" value="Sensor histidine kinase RcsC"/>
    <property type="match status" value="1"/>
</dbReference>
<organism evidence="18 19">
    <name type="scientific">Flaviaesturariibacter flavus</name>
    <dbReference type="NCBI Taxonomy" id="2502780"/>
    <lineage>
        <taxon>Bacteria</taxon>
        <taxon>Pseudomonadati</taxon>
        <taxon>Bacteroidota</taxon>
        <taxon>Chitinophagia</taxon>
        <taxon>Chitinophagales</taxon>
        <taxon>Chitinophagaceae</taxon>
        <taxon>Flaviaestuariibacter</taxon>
    </lineage>
</organism>
<dbReference type="GO" id="GO:0005524">
    <property type="term" value="F:ATP binding"/>
    <property type="evidence" value="ECO:0007669"/>
    <property type="project" value="UniProtKB-KW"/>
</dbReference>
<evidence type="ECO:0000256" key="2">
    <source>
        <dbReference type="ARBA" id="ARBA00004651"/>
    </source>
</evidence>
<feature type="modified residue" description="4-aspartylphosphate" evidence="14">
    <location>
        <position position="531"/>
    </location>
</feature>
<evidence type="ECO:0000256" key="12">
    <source>
        <dbReference type="ARBA" id="ARBA00023012"/>
    </source>
</evidence>
<dbReference type="Gene3D" id="1.10.287.130">
    <property type="match status" value="1"/>
</dbReference>
<dbReference type="SUPFAM" id="SSF47384">
    <property type="entry name" value="Homodimeric domain of signal transducing histidine kinase"/>
    <property type="match status" value="1"/>
</dbReference>
<keyword evidence="6" id="KW-0808">Transferase</keyword>
<feature type="transmembrane region" description="Helical" evidence="15">
    <location>
        <begin position="6"/>
        <end position="27"/>
    </location>
</feature>
<name>A0A4R1B5D5_9BACT</name>
<accession>A0A4R1B5D5</accession>
<dbReference type="CDD" id="cd00082">
    <property type="entry name" value="HisKA"/>
    <property type="match status" value="1"/>
</dbReference>
<keyword evidence="13 15" id="KW-0472">Membrane</keyword>
<keyword evidence="7 15" id="KW-0812">Transmembrane</keyword>
<evidence type="ECO:0000256" key="15">
    <source>
        <dbReference type="SAM" id="Phobius"/>
    </source>
</evidence>
<dbReference type="InterPro" id="IPR036890">
    <property type="entry name" value="HATPase_C_sf"/>
</dbReference>
<keyword evidence="4" id="KW-1003">Cell membrane</keyword>
<dbReference type="SUPFAM" id="SSF47226">
    <property type="entry name" value="Histidine-containing phosphotransfer domain, HPT domain"/>
    <property type="match status" value="1"/>
</dbReference>
<keyword evidence="12" id="KW-0902">Two-component regulatory system</keyword>
<dbReference type="InterPro" id="IPR036097">
    <property type="entry name" value="HisK_dim/P_sf"/>
</dbReference>
<evidence type="ECO:0000259" key="17">
    <source>
        <dbReference type="PROSITE" id="PS50110"/>
    </source>
</evidence>
<dbReference type="SUPFAM" id="SSF55874">
    <property type="entry name" value="ATPase domain of HSP90 chaperone/DNA topoisomerase II/histidine kinase"/>
    <property type="match status" value="1"/>
</dbReference>
<keyword evidence="10" id="KW-0067">ATP-binding</keyword>
<comment type="catalytic activity">
    <reaction evidence="1">
        <text>ATP + protein L-histidine = ADP + protein N-phospho-L-histidine.</text>
        <dbReference type="EC" id="2.7.13.3"/>
    </reaction>
</comment>
<evidence type="ECO:0000256" key="6">
    <source>
        <dbReference type="ARBA" id="ARBA00022679"/>
    </source>
</evidence>
<dbReference type="InterPro" id="IPR011006">
    <property type="entry name" value="CheY-like_superfamily"/>
</dbReference>
<dbReference type="Pfam" id="PF02518">
    <property type="entry name" value="HATPase_c"/>
    <property type="match status" value="1"/>
</dbReference>
<comment type="caution">
    <text evidence="18">The sequence shown here is derived from an EMBL/GenBank/DDBJ whole genome shotgun (WGS) entry which is preliminary data.</text>
</comment>
<dbReference type="Proteomes" id="UP000295334">
    <property type="component" value="Unassembled WGS sequence"/>
</dbReference>
<dbReference type="GO" id="GO:0000155">
    <property type="term" value="F:phosphorelay sensor kinase activity"/>
    <property type="evidence" value="ECO:0007669"/>
    <property type="project" value="InterPro"/>
</dbReference>
<dbReference type="InterPro" id="IPR008207">
    <property type="entry name" value="Sig_transdc_His_kin_Hpt_dom"/>
</dbReference>
<evidence type="ECO:0000256" key="3">
    <source>
        <dbReference type="ARBA" id="ARBA00012438"/>
    </source>
</evidence>
<feature type="domain" description="Histidine kinase" evidence="16">
    <location>
        <begin position="238"/>
        <end position="459"/>
    </location>
</feature>
<evidence type="ECO:0000256" key="8">
    <source>
        <dbReference type="ARBA" id="ARBA00022741"/>
    </source>
</evidence>
<dbReference type="Pfam" id="PF00512">
    <property type="entry name" value="HisKA"/>
    <property type="match status" value="1"/>
</dbReference>
<dbReference type="InterPro" id="IPR005467">
    <property type="entry name" value="His_kinase_dom"/>
</dbReference>
<dbReference type="Pfam" id="PF01627">
    <property type="entry name" value="Hpt"/>
    <property type="match status" value="1"/>
</dbReference>
<dbReference type="FunFam" id="1.10.287.130:FF:000004">
    <property type="entry name" value="Ethylene receptor 1"/>
    <property type="match status" value="1"/>
</dbReference>
<dbReference type="RefSeq" id="WP_131449998.1">
    <property type="nucleotide sequence ID" value="NZ_SJZI01000046.1"/>
</dbReference>
<dbReference type="Pfam" id="PF05227">
    <property type="entry name" value="CHASE3"/>
    <property type="match status" value="1"/>
</dbReference>
<evidence type="ECO:0000259" key="16">
    <source>
        <dbReference type="PROSITE" id="PS50109"/>
    </source>
</evidence>
<dbReference type="SMART" id="SM00448">
    <property type="entry name" value="REC"/>
    <property type="match status" value="1"/>
</dbReference>
<dbReference type="PRINTS" id="PR00344">
    <property type="entry name" value="BCTRLSENSOR"/>
</dbReference>
<dbReference type="PROSITE" id="PS50110">
    <property type="entry name" value="RESPONSE_REGULATORY"/>
    <property type="match status" value="1"/>
</dbReference>
<dbReference type="InterPro" id="IPR003594">
    <property type="entry name" value="HATPase_dom"/>
</dbReference>
<sequence>MGDGRMKYLALWFFIIGVLLIVFIQFITSHNVRDLTEGNRRLLSEVNIQNNLRSLEADVLSVESDIRGAIITNDRRHIRDVNNKISNIRSELGPIRKRLQGTETNGLVRELDGLVDRKIRFSYDILNAYERGGKDAGEAVINTGRGRLLRDSINSVIYRLDSIRQAHLTSIMGGIERNGDRARFTGVGMAIIACLACILAFIYVVNKGRQQERMILMLNESEKRIKEGALIKEQFLANMSHEIRTPMNAILGFTNLLRRSSLTSQQQQYVDYIYSSSQNLLTLINDILDLSKIEAGMMHIEQTPFSLNGLVGSVQVMFEDKARQKGLQFTINVDPSIHDTLSGDPVRLTQVLINLLSNAIKFTERGFVHFEVTTISQNEELVHLQFRIKDSGVGIAPEKKNTIFDRFQQAEAETTRKFGGTGLGLAIVKQLIDLQGGSIQMESEVGRGSEFLVRMPFRPLHNHTESFARPADEVHHALQGMRILVAEDNAMNQQLIRHLMQQWHLDYHLVNNGLEAVNALREGNYAAVLMDIQMPLMDGYDATQVIRGELKLDLPIIAMTAHAMTGEKERCLSFGMNDYISKPIKEGELYAILQHYCQQMETDRTPVPVVNLAYLHELSLGDTEFENAIIRQFIVQVPEELNLLQEAVEAGNRTQIKSIAHGMKSSVAYLGLTERLSPYLHRMEVEAVGQTDENHFLEDYLEVRKVCEQAVAEARGLLSSVG</sequence>
<dbReference type="CDD" id="cd17546">
    <property type="entry name" value="REC_hyHK_CKI1_RcsC-like"/>
    <property type="match status" value="1"/>
</dbReference>
<reference evidence="18 19" key="1">
    <citation type="submission" date="2019-03" db="EMBL/GenBank/DDBJ databases">
        <authorList>
            <person name="Kim M.K.M."/>
        </authorList>
    </citation>
    <scope>NUCLEOTIDE SEQUENCE [LARGE SCALE GENOMIC DNA]</scope>
    <source>
        <strain evidence="18 19">17J68-12</strain>
    </source>
</reference>
<dbReference type="CDD" id="cd16922">
    <property type="entry name" value="HATPase_EvgS-ArcB-TorS-like"/>
    <property type="match status" value="1"/>
</dbReference>
<evidence type="ECO:0000256" key="9">
    <source>
        <dbReference type="ARBA" id="ARBA00022777"/>
    </source>
</evidence>
<evidence type="ECO:0000256" key="11">
    <source>
        <dbReference type="ARBA" id="ARBA00022989"/>
    </source>
</evidence>
<proteinExistence type="predicted"/>
<evidence type="ECO:0000256" key="4">
    <source>
        <dbReference type="ARBA" id="ARBA00022475"/>
    </source>
</evidence>
<protein>
    <recommendedName>
        <fullName evidence="3">histidine kinase</fullName>
        <ecNumber evidence="3">2.7.13.3</ecNumber>
    </recommendedName>
</protein>
<evidence type="ECO:0000313" key="18">
    <source>
        <dbReference type="EMBL" id="TCJ13342.1"/>
    </source>
</evidence>
<evidence type="ECO:0000313" key="19">
    <source>
        <dbReference type="Proteomes" id="UP000295334"/>
    </source>
</evidence>
<gene>
    <name evidence="18" type="ORF">EPD60_13200</name>
</gene>
<dbReference type="PANTHER" id="PTHR45339">
    <property type="entry name" value="HYBRID SIGNAL TRANSDUCTION HISTIDINE KINASE J"/>
    <property type="match status" value="1"/>
</dbReference>
<dbReference type="AlphaFoldDB" id="A0A4R1B5D5"/>
<feature type="transmembrane region" description="Helical" evidence="15">
    <location>
        <begin position="184"/>
        <end position="205"/>
    </location>
</feature>
<dbReference type="PROSITE" id="PS50109">
    <property type="entry name" value="HIS_KIN"/>
    <property type="match status" value="1"/>
</dbReference>
<dbReference type="InterPro" id="IPR001789">
    <property type="entry name" value="Sig_transdc_resp-reg_receiver"/>
</dbReference>
<dbReference type="InterPro" id="IPR036641">
    <property type="entry name" value="HPT_dom_sf"/>
</dbReference>
<feature type="domain" description="Response regulatory" evidence="17">
    <location>
        <begin position="482"/>
        <end position="597"/>
    </location>
</feature>
<dbReference type="InterPro" id="IPR003661">
    <property type="entry name" value="HisK_dim/P_dom"/>
</dbReference>
<dbReference type="Gene3D" id="3.40.50.2300">
    <property type="match status" value="1"/>
</dbReference>
<dbReference type="Gene3D" id="1.20.120.160">
    <property type="entry name" value="HPT domain"/>
    <property type="match status" value="1"/>
</dbReference>
<evidence type="ECO:0000256" key="7">
    <source>
        <dbReference type="ARBA" id="ARBA00022692"/>
    </source>
</evidence>
<keyword evidence="19" id="KW-1185">Reference proteome</keyword>
<evidence type="ECO:0000256" key="5">
    <source>
        <dbReference type="ARBA" id="ARBA00022553"/>
    </source>
</evidence>
<keyword evidence="5 14" id="KW-0597">Phosphoprotein</keyword>
<evidence type="ECO:0000256" key="1">
    <source>
        <dbReference type="ARBA" id="ARBA00000085"/>
    </source>
</evidence>
<dbReference type="OrthoDB" id="9811889at2"/>
<dbReference type="InterPro" id="IPR007891">
    <property type="entry name" value="CHASE3"/>
</dbReference>
<dbReference type="Gene3D" id="3.30.565.10">
    <property type="entry name" value="Histidine kinase-like ATPase, C-terminal domain"/>
    <property type="match status" value="1"/>
</dbReference>
<dbReference type="PANTHER" id="PTHR45339:SF1">
    <property type="entry name" value="HYBRID SIGNAL TRANSDUCTION HISTIDINE KINASE J"/>
    <property type="match status" value="1"/>
</dbReference>
<dbReference type="SMART" id="SM00387">
    <property type="entry name" value="HATPase_c"/>
    <property type="match status" value="1"/>
</dbReference>
<keyword evidence="11 15" id="KW-1133">Transmembrane helix</keyword>
<dbReference type="GO" id="GO:0005886">
    <property type="term" value="C:plasma membrane"/>
    <property type="evidence" value="ECO:0007669"/>
    <property type="project" value="UniProtKB-SubCell"/>
</dbReference>
<dbReference type="SUPFAM" id="SSF52172">
    <property type="entry name" value="CheY-like"/>
    <property type="match status" value="1"/>
</dbReference>
<dbReference type="EC" id="2.7.13.3" evidence="3"/>
<comment type="subcellular location">
    <subcellularLocation>
        <location evidence="2">Cell membrane</location>
        <topology evidence="2">Multi-pass membrane protein</topology>
    </subcellularLocation>
</comment>
<evidence type="ECO:0000256" key="14">
    <source>
        <dbReference type="PROSITE-ProRule" id="PRU00169"/>
    </source>
</evidence>
<keyword evidence="8" id="KW-0547">Nucleotide-binding</keyword>
<dbReference type="EMBL" id="SJZI01000046">
    <property type="protein sequence ID" value="TCJ13342.1"/>
    <property type="molecule type" value="Genomic_DNA"/>
</dbReference>
<keyword evidence="9" id="KW-0418">Kinase</keyword>
<dbReference type="InterPro" id="IPR004358">
    <property type="entry name" value="Sig_transdc_His_kin-like_C"/>
</dbReference>
<dbReference type="Pfam" id="PF00072">
    <property type="entry name" value="Response_reg"/>
    <property type="match status" value="1"/>
</dbReference>
<dbReference type="SMART" id="SM00388">
    <property type="entry name" value="HisKA"/>
    <property type="match status" value="1"/>
</dbReference>
<evidence type="ECO:0000256" key="13">
    <source>
        <dbReference type="ARBA" id="ARBA00023136"/>
    </source>
</evidence>